<keyword evidence="2" id="KW-0472">Membrane</keyword>
<protein>
    <submittedName>
        <fullName evidence="3">Uncharacterized protein</fullName>
    </submittedName>
</protein>
<dbReference type="Proteomes" id="UP000675409">
    <property type="component" value="Unassembled WGS sequence"/>
</dbReference>
<evidence type="ECO:0000313" key="3">
    <source>
        <dbReference type="EMBL" id="MBL0887619.1"/>
    </source>
</evidence>
<name>A0ABS1LNM6_9MICO</name>
<evidence type="ECO:0000256" key="2">
    <source>
        <dbReference type="SAM" id="Phobius"/>
    </source>
</evidence>
<dbReference type="EMBL" id="JABBYC010000032">
    <property type="protein sequence ID" value="MBL0887619.1"/>
    <property type="molecule type" value="Genomic_DNA"/>
</dbReference>
<proteinExistence type="predicted"/>
<reference evidence="3 4" key="1">
    <citation type="journal article" date="2021" name="Arch. Microbiol.">
        <title>Myceligenerans indicum sp. nov., an actinobacterium isolated from mangrove sediment of Sundarbans, India.</title>
        <authorList>
            <person name="Asha K."/>
            <person name="Bhadury P."/>
        </authorList>
    </citation>
    <scope>NUCLEOTIDE SEQUENCE [LARGE SCALE GENOMIC DNA]</scope>
    <source>
        <strain evidence="3 4">I2</strain>
    </source>
</reference>
<feature type="region of interest" description="Disordered" evidence="1">
    <location>
        <begin position="76"/>
        <end position="112"/>
    </location>
</feature>
<keyword evidence="2" id="KW-0812">Transmembrane</keyword>
<sequence length="112" mass="11166">MTRVLALGTIVAIGCGMLLGLALAYGQWMFAVGILILGVGSATVVALAAPEPTPTMAPIILSGPVVRPTIELDDASEAGADRDAAAEIPGTAPAPTPALLPLDPDRTIPNAA</sequence>
<evidence type="ECO:0000313" key="4">
    <source>
        <dbReference type="Proteomes" id="UP000675409"/>
    </source>
</evidence>
<evidence type="ECO:0000256" key="1">
    <source>
        <dbReference type="SAM" id="MobiDB-lite"/>
    </source>
</evidence>
<dbReference type="PROSITE" id="PS51257">
    <property type="entry name" value="PROKAR_LIPOPROTEIN"/>
    <property type="match status" value="1"/>
</dbReference>
<accession>A0ABS1LNM6</accession>
<dbReference type="RefSeq" id="WP_201848896.1">
    <property type="nucleotide sequence ID" value="NZ_JABBYC010000032.1"/>
</dbReference>
<organism evidence="3 4">
    <name type="scientific">Myceligenerans indicum</name>
    <dbReference type="NCBI Taxonomy" id="2593663"/>
    <lineage>
        <taxon>Bacteria</taxon>
        <taxon>Bacillati</taxon>
        <taxon>Actinomycetota</taxon>
        <taxon>Actinomycetes</taxon>
        <taxon>Micrococcales</taxon>
        <taxon>Promicromonosporaceae</taxon>
        <taxon>Myceligenerans</taxon>
    </lineage>
</organism>
<keyword evidence="4" id="KW-1185">Reference proteome</keyword>
<comment type="caution">
    <text evidence="3">The sequence shown here is derived from an EMBL/GenBank/DDBJ whole genome shotgun (WGS) entry which is preliminary data.</text>
</comment>
<keyword evidence="2" id="KW-1133">Transmembrane helix</keyword>
<feature type="transmembrane region" description="Helical" evidence="2">
    <location>
        <begin position="30"/>
        <end position="49"/>
    </location>
</feature>
<gene>
    <name evidence="3" type="ORF">HGK34_15240</name>
</gene>